<protein>
    <submittedName>
        <fullName evidence="1">Uncharacterized protein</fullName>
    </submittedName>
</protein>
<comment type="caution">
    <text evidence="1">The sequence shown here is derived from an EMBL/GenBank/DDBJ whole genome shotgun (WGS) entry which is preliminary data.</text>
</comment>
<accession>A0A9W7FMK5</accession>
<dbReference type="Proteomes" id="UP001165160">
    <property type="component" value="Unassembled WGS sequence"/>
</dbReference>
<organism evidence="1 2">
    <name type="scientific">Triparma verrucosa</name>
    <dbReference type="NCBI Taxonomy" id="1606542"/>
    <lineage>
        <taxon>Eukaryota</taxon>
        <taxon>Sar</taxon>
        <taxon>Stramenopiles</taxon>
        <taxon>Ochrophyta</taxon>
        <taxon>Bolidophyceae</taxon>
        <taxon>Parmales</taxon>
        <taxon>Triparmaceae</taxon>
        <taxon>Triparma</taxon>
    </lineage>
</organism>
<proteinExistence type="predicted"/>
<name>A0A9W7FMK5_9STRA</name>
<keyword evidence="2" id="KW-1185">Reference proteome</keyword>
<sequence>MSLELQIDVETEGEVEDLYSFPKEDLVSMLQAARKENRALKKITTAVDPLDRDSDPEVVKKNEVLSKNTVTNKCSFRVNIHEELETFFAALVGNQNSHAANVIFQKIIKEERQTNSLAVFCYWGYMIDNTRSCDLLLRLNVVYSDAEKIRMEVMSVDESDLGTKDPLPIPHPTASKKIRLLLSNGTIILQKVPLGQTAFTFTSYEKKAENKNCTVREVWENVDGLRSLQYTKTGDVKQCRVTFVQKVDGGGIIPTWLVNKKIPEALTALAYVGDLRNKYDRGLEIDYSRRAKLAKLIEEEELGGVKALAQFEALYEDKQECKRPVKAKFGLADSKFDWFEPMMIVIGKGIVKSAAWGLMWRVTTGAVLSITDLVTDLIVLKRFWDGGEEFLGIERRV</sequence>
<evidence type="ECO:0000313" key="1">
    <source>
        <dbReference type="EMBL" id="GMI14746.1"/>
    </source>
</evidence>
<dbReference type="EMBL" id="BRXX01000505">
    <property type="protein sequence ID" value="GMI14746.1"/>
    <property type="molecule type" value="Genomic_DNA"/>
</dbReference>
<reference evidence="2" key="1">
    <citation type="journal article" date="2023" name="Commun. Biol.">
        <title>Genome analysis of Parmales, the sister group of diatoms, reveals the evolutionary specialization of diatoms from phago-mixotrophs to photoautotrophs.</title>
        <authorList>
            <person name="Ban H."/>
            <person name="Sato S."/>
            <person name="Yoshikawa S."/>
            <person name="Yamada K."/>
            <person name="Nakamura Y."/>
            <person name="Ichinomiya M."/>
            <person name="Sato N."/>
            <person name="Blanc-Mathieu R."/>
            <person name="Endo H."/>
            <person name="Kuwata A."/>
            <person name="Ogata H."/>
        </authorList>
    </citation>
    <scope>NUCLEOTIDE SEQUENCE [LARGE SCALE GENOMIC DNA]</scope>
    <source>
        <strain evidence="2">NIES 3699</strain>
    </source>
</reference>
<evidence type="ECO:0000313" key="2">
    <source>
        <dbReference type="Proteomes" id="UP001165160"/>
    </source>
</evidence>
<dbReference type="AlphaFoldDB" id="A0A9W7FMK5"/>
<gene>
    <name evidence="1" type="ORF">TrVE_jg7316</name>
</gene>